<evidence type="ECO:0000313" key="2">
    <source>
        <dbReference type="Proteomes" id="UP001352852"/>
    </source>
</evidence>
<name>A0ABU7D6C1_9TELE</name>
<gene>
    <name evidence="1" type="ORF">CHARACLAT_011453</name>
</gene>
<accession>A0ABU7D6C1</accession>
<dbReference type="Proteomes" id="UP001352852">
    <property type="component" value="Unassembled WGS sequence"/>
</dbReference>
<evidence type="ECO:0000313" key="1">
    <source>
        <dbReference type="EMBL" id="MED6270544.1"/>
    </source>
</evidence>
<protein>
    <submittedName>
        <fullName evidence="1">Uncharacterized protein</fullName>
    </submittedName>
</protein>
<keyword evidence="2" id="KW-1185">Reference proteome</keyword>
<reference evidence="1 2" key="1">
    <citation type="submission" date="2021-06" db="EMBL/GenBank/DDBJ databases">
        <authorList>
            <person name="Palmer J.M."/>
        </authorList>
    </citation>
    <scope>NUCLEOTIDE SEQUENCE [LARGE SCALE GENOMIC DNA]</scope>
    <source>
        <strain evidence="1 2">CL_MEX2019</strain>
        <tissue evidence="1">Muscle</tissue>
    </source>
</reference>
<sequence>MYVCVHLEHQNVSRRFFPSLLYPVPLAGEQLHTMMLPPPCLAVCIVLRALKAAPLFLQTSFLSLCPSSSVFVSSDHRNVLLKTSGLSMWAAAGYRWWGGASVLGDAKLVSL</sequence>
<comment type="caution">
    <text evidence="1">The sequence shown here is derived from an EMBL/GenBank/DDBJ whole genome shotgun (WGS) entry which is preliminary data.</text>
</comment>
<proteinExistence type="predicted"/>
<dbReference type="EMBL" id="JAHUTJ010017158">
    <property type="protein sequence ID" value="MED6270544.1"/>
    <property type="molecule type" value="Genomic_DNA"/>
</dbReference>
<organism evidence="1 2">
    <name type="scientific">Characodon lateralis</name>
    <dbReference type="NCBI Taxonomy" id="208331"/>
    <lineage>
        <taxon>Eukaryota</taxon>
        <taxon>Metazoa</taxon>
        <taxon>Chordata</taxon>
        <taxon>Craniata</taxon>
        <taxon>Vertebrata</taxon>
        <taxon>Euteleostomi</taxon>
        <taxon>Actinopterygii</taxon>
        <taxon>Neopterygii</taxon>
        <taxon>Teleostei</taxon>
        <taxon>Neoteleostei</taxon>
        <taxon>Acanthomorphata</taxon>
        <taxon>Ovalentaria</taxon>
        <taxon>Atherinomorphae</taxon>
        <taxon>Cyprinodontiformes</taxon>
        <taxon>Goodeidae</taxon>
        <taxon>Characodon</taxon>
    </lineage>
</organism>